<sequence>MTGLSFRQTLFRLVRALARVGEAPDVPLFMPDRAPSYRPVHAHPGQAARRSPHARSRRQP</sequence>
<keyword evidence="3" id="KW-1185">Reference proteome</keyword>
<keyword evidence="2" id="KW-0614">Plasmid</keyword>
<feature type="compositionally biased region" description="Basic residues" evidence="1">
    <location>
        <begin position="50"/>
        <end position="60"/>
    </location>
</feature>
<protein>
    <submittedName>
        <fullName evidence="2">Uncharacterized protein</fullName>
    </submittedName>
</protein>
<dbReference type="EMBL" id="AP026562">
    <property type="protein sequence ID" value="BDP44155.1"/>
    <property type="molecule type" value="Genomic_DNA"/>
</dbReference>
<name>A0ABM8AK12_9DEIO</name>
<organism evidence="2 3">
    <name type="scientific">Deinococcus aetherius</name>
    <dbReference type="NCBI Taxonomy" id="200252"/>
    <lineage>
        <taxon>Bacteria</taxon>
        <taxon>Thermotogati</taxon>
        <taxon>Deinococcota</taxon>
        <taxon>Deinococci</taxon>
        <taxon>Deinococcales</taxon>
        <taxon>Deinococcaceae</taxon>
        <taxon>Deinococcus</taxon>
    </lineage>
</organism>
<evidence type="ECO:0000313" key="3">
    <source>
        <dbReference type="Proteomes" id="UP001064971"/>
    </source>
</evidence>
<reference evidence="2" key="1">
    <citation type="submission" date="2022-07" db="EMBL/GenBank/DDBJ databases">
        <title>Complete Genome Sequence of the Radioresistant Bacterium Deinococcus aetherius ST0316, Isolated from the Air Dust collected in Lower Stratosphere above Japan.</title>
        <authorList>
            <person name="Satoh K."/>
            <person name="Hagiwara K."/>
            <person name="Katsumata K."/>
            <person name="Kubo A."/>
            <person name="Yokobori S."/>
            <person name="Yamagishi A."/>
            <person name="Oono Y."/>
            <person name="Narumi I."/>
        </authorList>
    </citation>
    <scope>NUCLEOTIDE SEQUENCE</scope>
    <source>
        <strain evidence="2">ST0316</strain>
        <plasmid evidence="2">pDAETH-2</plasmid>
    </source>
</reference>
<accession>A0ABM8AK12</accession>
<evidence type="ECO:0000256" key="1">
    <source>
        <dbReference type="SAM" id="MobiDB-lite"/>
    </source>
</evidence>
<dbReference type="Proteomes" id="UP001064971">
    <property type="component" value="Plasmid pDAETH-2"/>
</dbReference>
<dbReference type="RefSeq" id="WP_264778511.1">
    <property type="nucleotide sequence ID" value="NZ_AP026562.1"/>
</dbReference>
<gene>
    <name evidence="2" type="ORF">DAETH_41240</name>
</gene>
<proteinExistence type="predicted"/>
<feature type="region of interest" description="Disordered" evidence="1">
    <location>
        <begin position="32"/>
        <end position="60"/>
    </location>
</feature>
<evidence type="ECO:0000313" key="2">
    <source>
        <dbReference type="EMBL" id="BDP44155.1"/>
    </source>
</evidence>
<geneLocation type="plasmid" evidence="2 3">
    <name>pDAETH-2</name>
</geneLocation>